<evidence type="ECO:0000256" key="4">
    <source>
        <dbReference type="ARBA" id="ARBA00022723"/>
    </source>
</evidence>
<organism evidence="9 10">
    <name type="scientific">Desulfitobacterium dehalogenans</name>
    <dbReference type="NCBI Taxonomy" id="36854"/>
    <lineage>
        <taxon>Bacteria</taxon>
        <taxon>Bacillati</taxon>
        <taxon>Bacillota</taxon>
        <taxon>Clostridia</taxon>
        <taxon>Eubacteriales</taxon>
        <taxon>Desulfitobacteriaceae</taxon>
        <taxon>Desulfitobacterium</taxon>
    </lineage>
</organism>
<evidence type="ECO:0000259" key="8">
    <source>
        <dbReference type="PROSITE" id="PS51669"/>
    </source>
</evidence>
<evidence type="ECO:0000256" key="7">
    <source>
        <dbReference type="ARBA" id="ARBA00023014"/>
    </source>
</evidence>
<dbReference type="GO" id="GO:0051536">
    <property type="term" value="F:iron-sulfur cluster binding"/>
    <property type="evidence" value="ECO:0007669"/>
    <property type="project" value="UniProtKB-KW"/>
</dbReference>
<dbReference type="Gene3D" id="3.40.228.10">
    <property type="entry name" value="Dimethylsulfoxide Reductase, domain 2"/>
    <property type="match status" value="1"/>
</dbReference>
<dbReference type="Gene3D" id="2.20.25.90">
    <property type="entry name" value="ADC-like domains"/>
    <property type="match status" value="1"/>
</dbReference>
<accession>A0A7C7D7A9</accession>
<dbReference type="EMBL" id="DUTF01000331">
    <property type="protein sequence ID" value="HHY28033.1"/>
    <property type="molecule type" value="Genomic_DNA"/>
</dbReference>
<dbReference type="InterPro" id="IPR006656">
    <property type="entry name" value="Mopterin_OxRdtase"/>
</dbReference>
<dbReference type="Proteomes" id="UP000553059">
    <property type="component" value="Unassembled WGS sequence"/>
</dbReference>
<dbReference type="Gene3D" id="2.40.40.20">
    <property type="match status" value="1"/>
</dbReference>
<evidence type="ECO:0000313" key="10">
    <source>
        <dbReference type="Proteomes" id="UP000553059"/>
    </source>
</evidence>
<dbReference type="SUPFAM" id="SSF53706">
    <property type="entry name" value="Formate dehydrogenase/DMSO reductase, domains 1-3"/>
    <property type="match status" value="1"/>
</dbReference>
<sequence>MTVLRSACPLNCPDSCGFVVEYSEDKGLQVHGDKKHPLTKGFICSKAQAQAQRVFSAERLRFPLLKDQGVFRRISWDEAYILLADKIEETLKEEGAKGILHHYDYGHNGTLRELDRRFFQALGGVTEPRGSMCWGAGYRAQEIDFGGVLASDWTQVTQAKVIILWGRDPAITNLHMVPLLLEAKKAGARIVVINPVRVKSADFAQDYVQVNPGSDGALAMGIAHIILREGWLDWDFVRRSVQGLEAFAQRAKEYNPERVAILTGISVEKQEELAQIISRTRPVTILAGYGLQRYSGGGNTLRAIDALLALTGNLGKSGAGIHYGNQYHGRHLNKVTMDRHHYQSRTFPHPFLAEEIRKADPPIRLAVVTRSNPLVQQPDSLLWREVWRKIPFKVTFDITLTETARHSDMVLPVTTAFEEEDLIATSWSPILQLTQKIVEPQYEARSETVIFTELAHRLGLEDAFPYTPEQWLEYVLAPLTEYGITLEGLRNGPIRAPYIPEIAWEDLQFKTPSGKVELASEIALAEYGDAVADPLLEGSRDNLKVYQEFSKTQSQWDYPWYLITPHPHHSLHSQFQETEGFQLYIHPQLAEKHYLFTGDRALVETEHGQLLAWVSVSEDIHPQTVVIPEGGTVDGFGVNQLLAGKPSDFGESTPYYEARCQLRKWMD</sequence>
<dbReference type="Gene3D" id="3.30.2070.10">
    <property type="entry name" value="Formate dehydrogenase/DMSO reductase"/>
    <property type="match status" value="1"/>
</dbReference>
<dbReference type="PROSITE" id="PS00490">
    <property type="entry name" value="MOLYBDOPTERIN_PROK_2"/>
    <property type="match status" value="1"/>
</dbReference>
<dbReference type="GO" id="GO:0046872">
    <property type="term" value="F:metal ion binding"/>
    <property type="evidence" value="ECO:0007669"/>
    <property type="project" value="UniProtKB-KW"/>
</dbReference>
<name>A0A7C7D7A9_9FIRM</name>
<dbReference type="CDD" id="cd02766">
    <property type="entry name" value="MopB_3"/>
    <property type="match status" value="1"/>
</dbReference>
<evidence type="ECO:0000313" key="9">
    <source>
        <dbReference type="EMBL" id="HHY28033.1"/>
    </source>
</evidence>
<feature type="domain" description="4Fe-4S Mo/W bis-MGD-type" evidence="8">
    <location>
        <begin position="1"/>
        <end position="58"/>
    </location>
</feature>
<comment type="cofactor">
    <cofactor evidence="1">
        <name>Mo-bis(molybdopterin guanine dinucleotide)</name>
        <dbReference type="ChEBI" id="CHEBI:60539"/>
    </cofactor>
</comment>
<dbReference type="GO" id="GO:0043546">
    <property type="term" value="F:molybdopterin cofactor binding"/>
    <property type="evidence" value="ECO:0007669"/>
    <property type="project" value="InterPro"/>
</dbReference>
<gene>
    <name evidence="9" type="ORF">GX523_15055</name>
</gene>
<keyword evidence="3" id="KW-0500">Molybdenum</keyword>
<evidence type="ECO:0000256" key="5">
    <source>
        <dbReference type="ARBA" id="ARBA00023002"/>
    </source>
</evidence>
<dbReference type="GO" id="GO:0016491">
    <property type="term" value="F:oxidoreductase activity"/>
    <property type="evidence" value="ECO:0007669"/>
    <property type="project" value="UniProtKB-KW"/>
</dbReference>
<dbReference type="Pfam" id="PF01568">
    <property type="entry name" value="Molydop_binding"/>
    <property type="match status" value="1"/>
</dbReference>
<dbReference type="Pfam" id="PF04879">
    <property type="entry name" value="Molybdop_Fe4S4"/>
    <property type="match status" value="1"/>
</dbReference>
<keyword evidence="6" id="KW-0408">Iron</keyword>
<dbReference type="AlphaFoldDB" id="A0A7C7D7A9"/>
<comment type="similarity">
    <text evidence="2">Belongs to the prokaryotic molybdopterin-containing oxidoreductase family.</text>
</comment>
<dbReference type="SUPFAM" id="SSF50692">
    <property type="entry name" value="ADC-like"/>
    <property type="match status" value="1"/>
</dbReference>
<dbReference type="Gene3D" id="3.40.50.740">
    <property type="match status" value="1"/>
</dbReference>
<comment type="caution">
    <text evidence="9">The sequence shown here is derived from an EMBL/GenBank/DDBJ whole genome shotgun (WGS) entry which is preliminary data.</text>
</comment>
<dbReference type="InterPro" id="IPR006963">
    <property type="entry name" value="Mopterin_OxRdtase_4Fe-4S_dom"/>
</dbReference>
<dbReference type="Pfam" id="PF00384">
    <property type="entry name" value="Molybdopterin"/>
    <property type="match status" value="1"/>
</dbReference>
<reference evidence="9 10" key="1">
    <citation type="journal article" date="2020" name="Biotechnol. Biofuels">
        <title>New insights from the biogas microbiome by comprehensive genome-resolved metagenomics of nearly 1600 species originating from multiple anaerobic digesters.</title>
        <authorList>
            <person name="Campanaro S."/>
            <person name="Treu L."/>
            <person name="Rodriguez-R L.M."/>
            <person name="Kovalovszki A."/>
            <person name="Ziels R.M."/>
            <person name="Maus I."/>
            <person name="Zhu X."/>
            <person name="Kougias P.G."/>
            <person name="Basile A."/>
            <person name="Luo G."/>
            <person name="Schluter A."/>
            <person name="Konstantinidis K.T."/>
            <person name="Angelidaki I."/>
        </authorList>
    </citation>
    <scope>NUCLEOTIDE SEQUENCE [LARGE SCALE GENOMIC DNA]</scope>
    <source>
        <strain evidence="9">AS05jafATM_4</strain>
    </source>
</reference>
<dbReference type="InterPro" id="IPR006657">
    <property type="entry name" value="MoPterin_dinucl-bd_dom"/>
</dbReference>
<keyword evidence="5" id="KW-0560">Oxidoreductase</keyword>
<dbReference type="InterPro" id="IPR006655">
    <property type="entry name" value="Mopterin_OxRdtase_prok_CS"/>
</dbReference>
<proteinExistence type="inferred from homology"/>
<dbReference type="SMART" id="SM00926">
    <property type="entry name" value="Molybdop_Fe4S4"/>
    <property type="match status" value="1"/>
</dbReference>
<dbReference type="InterPro" id="IPR050612">
    <property type="entry name" value="Prok_Mopterin_Oxidored"/>
</dbReference>
<dbReference type="PANTHER" id="PTHR43742">
    <property type="entry name" value="TRIMETHYLAMINE-N-OXIDE REDUCTASE"/>
    <property type="match status" value="1"/>
</dbReference>
<dbReference type="PROSITE" id="PS51669">
    <property type="entry name" value="4FE4S_MOW_BIS_MGD"/>
    <property type="match status" value="1"/>
</dbReference>
<evidence type="ECO:0000256" key="1">
    <source>
        <dbReference type="ARBA" id="ARBA00001942"/>
    </source>
</evidence>
<keyword evidence="4" id="KW-0479">Metal-binding</keyword>
<keyword evidence="7" id="KW-0411">Iron-sulfur</keyword>
<evidence type="ECO:0000256" key="6">
    <source>
        <dbReference type="ARBA" id="ARBA00023004"/>
    </source>
</evidence>
<dbReference type="PANTHER" id="PTHR43742:SF6">
    <property type="entry name" value="OXIDOREDUCTASE YYAE-RELATED"/>
    <property type="match status" value="1"/>
</dbReference>
<dbReference type="InterPro" id="IPR009010">
    <property type="entry name" value="Asp_de-COase-like_dom_sf"/>
</dbReference>
<evidence type="ECO:0000256" key="2">
    <source>
        <dbReference type="ARBA" id="ARBA00010312"/>
    </source>
</evidence>
<protein>
    <submittedName>
        <fullName evidence="9">Molybdopterin-dependent oxidoreductase</fullName>
    </submittedName>
</protein>
<evidence type="ECO:0000256" key="3">
    <source>
        <dbReference type="ARBA" id="ARBA00022505"/>
    </source>
</evidence>